<dbReference type="InterPro" id="IPR000905">
    <property type="entry name" value="Gcp-like_dom"/>
</dbReference>
<evidence type="ECO:0000256" key="4">
    <source>
        <dbReference type="ARBA" id="ARBA00022723"/>
    </source>
</evidence>
<feature type="binding site" evidence="8">
    <location>
        <position position="180"/>
    </location>
    <ligand>
        <name>substrate</name>
    </ligand>
</feature>
<dbReference type="Pfam" id="PF00814">
    <property type="entry name" value="TsaD"/>
    <property type="match status" value="1"/>
</dbReference>
<proteinExistence type="inferred from homology"/>
<feature type="binding site" evidence="8">
    <location>
        <position position="167"/>
    </location>
    <ligand>
        <name>substrate</name>
    </ligand>
</feature>
<dbReference type="InterPro" id="IPR022450">
    <property type="entry name" value="TsaD"/>
</dbReference>
<evidence type="ECO:0000256" key="2">
    <source>
        <dbReference type="ARBA" id="ARBA00022679"/>
    </source>
</evidence>
<evidence type="ECO:0000256" key="1">
    <source>
        <dbReference type="ARBA" id="ARBA00022490"/>
    </source>
</evidence>
<feature type="binding site" evidence="8">
    <location>
        <position position="301"/>
    </location>
    <ligand>
        <name>Fe cation</name>
        <dbReference type="ChEBI" id="CHEBI:24875"/>
    </ligand>
</feature>
<dbReference type="InterPro" id="IPR017861">
    <property type="entry name" value="KAE1/TsaD"/>
</dbReference>
<evidence type="ECO:0000256" key="8">
    <source>
        <dbReference type="HAMAP-Rule" id="MF_01445"/>
    </source>
</evidence>
<dbReference type="SUPFAM" id="SSF53067">
    <property type="entry name" value="Actin-like ATPase domain"/>
    <property type="match status" value="2"/>
</dbReference>
<dbReference type="NCBIfam" id="TIGR00329">
    <property type="entry name" value="gcp_kae1"/>
    <property type="match status" value="1"/>
</dbReference>
<sequence>MVILGIETSCDETAAALVENGTKILSNVVASSLPIHSKEGGVIPETAAREQLNDIIPVINLLFPTKAKLSAVDAIAVTFGPGLIGCLFVGVEAAKTLSYVLDKPIVPINHLIGHLYSAWLESPKPPKLPLVALIVSGGHTELLFVPDHGKFKHLGGTRDDAAGEAFDKIARLLGLGYPGGPAIEEQALKGDSAKYKLPRPLAKNPTYDFSFSGLKTATVNLVNQLSESKPLNATTKYDLAASVQEAIVDVLVEKTIRATKEYNVNNIVLGGGVAANKHLRAKMTSEYGGGVCFSSPKFAIDNGAMIASAAYFNFKPVKWDKVKADGAILF</sequence>
<protein>
    <recommendedName>
        <fullName evidence="8">tRNA N6-adenosine threonylcarbamoyltransferase</fullName>
        <ecNumber evidence="8">2.3.1.234</ecNumber>
    </recommendedName>
    <alternativeName>
        <fullName evidence="8">N6-L-threonylcarbamoyladenine synthase</fullName>
        <shortName evidence="8">t(6)A synthase</shortName>
    </alternativeName>
    <alternativeName>
        <fullName evidence="8">t(6)A37 threonylcarbamoyladenosine biosynthesis protein TsaD</fullName>
    </alternativeName>
    <alternativeName>
        <fullName evidence="8">tRNA threonylcarbamoyladenosine biosynthesis protein TsaD</fullName>
    </alternativeName>
</protein>
<comment type="similarity">
    <text evidence="8">Belongs to the KAE1 / TsaD family.</text>
</comment>
<keyword evidence="2 8" id="KW-0808">Transferase</keyword>
<dbReference type="AlphaFoldDB" id="A0A1G1WD30"/>
<feature type="binding site" evidence="8">
    <location>
        <position position="110"/>
    </location>
    <ligand>
        <name>Fe cation</name>
        <dbReference type="ChEBI" id="CHEBI:24875"/>
    </ligand>
</feature>
<comment type="function">
    <text evidence="8">Required for the formation of a threonylcarbamoyl group on adenosine at position 37 (t(6)A37) in tRNAs that read codons beginning with adenine. Is involved in the transfer of the threonylcarbamoyl moiety of threonylcarbamoyl-AMP (TC-AMP) to the N6 group of A37, together with TsaE and TsaB. TsaD likely plays a direct catalytic role in this reaction.</text>
</comment>
<feature type="domain" description="Gcp-like" evidence="9">
    <location>
        <begin position="23"/>
        <end position="307"/>
    </location>
</feature>
<dbReference type="PROSITE" id="PS01016">
    <property type="entry name" value="GLYCOPROTEASE"/>
    <property type="match status" value="1"/>
</dbReference>
<dbReference type="PANTHER" id="PTHR11735:SF6">
    <property type="entry name" value="TRNA N6-ADENOSINE THREONYLCARBAMOYLTRANSFERASE, MITOCHONDRIAL"/>
    <property type="match status" value="1"/>
</dbReference>
<dbReference type="InterPro" id="IPR043129">
    <property type="entry name" value="ATPase_NBD"/>
</dbReference>
<dbReference type="Gene3D" id="3.30.420.40">
    <property type="match status" value="2"/>
</dbReference>
<feature type="binding site" evidence="8">
    <location>
        <begin position="134"/>
        <end position="138"/>
    </location>
    <ligand>
        <name>substrate</name>
    </ligand>
</feature>
<dbReference type="STRING" id="1802596.A2Z11_03900"/>
<dbReference type="Proteomes" id="UP000176389">
    <property type="component" value="Unassembled WGS sequence"/>
</dbReference>
<evidence type="ECO:0000256" key="3">
    <source>
        <dbReference type="ARBA" id="ARBA00022694"/>
    </source>
</evidence>
<comment type="caution">
    <text evidence="10">The sequence shown here is derived from an EMBL/GenBank/DDBJ whole genome shotgun (WGS) entry which is preliminary data.</text>
</comment>
<evidence type="ECO:0000256" key="6">
    <source>
        <dbReference type="ARBA" id="ARBA00023315"/>
    </source>
</evidence>
<dbReference type="GO" id="GO:0061711">
    <property type="term" value="F:tRNA N(6)-L-threonylcarbamoyladenine synthase activity"/>
    <property type="evidence" value="ECO:0007669"/>
    <property type="project" value="UniProtKB-EC"/>
</dbReference>
<dbReference type="CDD" id="cd24133">
    <property type="entry name" value="ASKHA_NBD_TsaD_bac"/>
    <property type="match status" value="1"/>
</dbReference>
<dbReference type="NCBIfam" id="TIGR03723">
    <property type="entry name" value="T6A_TsaD_YgjD"/>
    <property type="match status" value="1"/>
</dbReference>
<keyword evidence="1 8" id="KW-0963">Cytoplasm</keyword>
<comment type="subcellular location">
    <subcellularLocation>
        <location evidence="8">Cytoplasm</location>
    </subcellularLocation>
</comment>
<dbReference type="GO" id="GO:0005506">
    <property type="term" value="F:iron ion binding"/>
    <property type="evidence" value="ECO:0007669"/>
    <property type="project" value="UniProtKB-UniRule"/>
</dbReference>
<keyword evidence="4 8" id="KW-0479">Metal-binding</keyword>
<keyword evidence="3 8" id="KW-0819">tRNA processing</keyword>
<dbReference type="EMBL" id="MHCS01000045">
    <property type="protein sequence ID" value="OGY25541.1"/>
    <property type="molecule type" value="Genomic_DNA"/>
</dbReference>
<evidence type="ECO:0000313" key="10">
    <source>
        <dbReference type="EMBL" id="OGY25541.1"/>
    </source>
</evidence>
<dbReference type="GO" id="GO:0005737">
    <property type="term" value="C:cytoplasm"/>
    <property type="evidence" value="ECO:0007669"/>
    <property type="project" value="UniProtKB-SubCell"/>
</dbReference>
<reference evidence="10 11" key="1">
    <citation type="journal article" date="2016" name="Nat. Commun.">
        <title>Thousands of microbial genomes shed light on interconnected biogeochemical processes in an aquifer system.</title>
        <authorList>
            <person name="Anantharaman K."/>
            <person name="Brown C.T."/>
            <person name="Hug L.A."/>
            <person name="Sharon I."/>
            <person name="Castelle C.J."/>
            <person name="Probst A.J."/>
            <person name="Thomas B.C."/>
            <person name="Singh A."/>
            <person name="Wilkins M.J."/>
            <person name="Karaoz U."/>
            <person name="Brodie E.L."/>
            <person name="Williams K.H."/>
            <person name="Hubbard S.S."/>
            <person name="Banfield J.F."/>
        </authorList>
    </citation>
    <scope>NUCLEOTIDE SEQUENCE [LARGE SCALE GENOMIC DNA]</scope>
</reference>
<accession>A0A1G1WD30</accession>
<dbReference type="EC" id="2.3.1.234" evidence="8"/>
<comment type="cofactor">
    <cofactor evidence="8">
        <name>Fe(2+)</name>
        <dbReference type="ChEBI" id="CHEBI:29033"/>
    </cofactor>
    <text evidence="8">Binds 1 Fe(2+) ion per subunit.</text>
</comment>
<feature type="binding site" evidence="8">
    <location>
        <position position="276"/>
    </location>
    <ligand>
        <name>substrate</name>
    </ligand>
</feature>
<feature type="binding site" evidence="8">
    <location>
        <position position="114"/>
    </location>
    <ligand>
        <name>Fe cation</name>
        <dbReference type="ChEBI" id="CHEBI:24875"/>
    </ligand>
</feature>
<evidence type="ECO:0000256" key="7">
    <source>
        <dbReference type="ARBA" id="ARBA00048117"/>
    </source>
</evidence>
<evidence type="ECO:0000313" key="11">
    <source>
        <dbReference type="Proteomes" id="UP000176389"/>
    </source>
</evidence>
<comment type="catalytic activity">
    <reaction evidence="7 8">
        <text>L-threonylcarbamoyladenylate + adenosine(37) in tRNA = N(6)-L-threonylcarbamoyladenosine(37) in tRNA + AMP + H(+)</text>
        <dbReference type="Rhea" id="RHEA:37059"/>
        <dbReference type="Rhea" id="RHEA-COMP:10162"/>
        <dbReference type="Rhea" id="RHEA-COMP:10163"/>
        <dbReference type="ChEBI" id="CHEBI:15378"/>
        <dbReference type="ChEBI" id="CHEBI:73682"/>
        <dbReference type="ChEBI" id="CHEBI:74411"/>
        <dbReference type="ChEBI" id="CHEBI:74418"/>
        <dbReference type="ChEBI" id="CHEBI:456215"/>
        <dbReference type="EC" id="2.3.1.234"/>
    </reaction>
</comment>
<name>A0A1G1WD30_9BACT</name>
<dbReference type="HAMAP" id="MF_01445">
    <property type="entry name" value="TsaD"/>
    <property type="match status" value="1"/>
</dbReference>
<keyword evidence="5 8" id="KW-0408">Iron</keyword>
<evidence type="ECO:0000259" key="9">
    <source>
        <dbReference type="Pfam" id="PF00814"/>
    </source>
</evidence>
<keyword evidence="6 8" id="KW-0012">Acyltransferase</keyword>
<dbReference type="InterPro" id="IPR017860">
    <property type="entry name" value="Peptidase_M22_CS"/>
</dbReference>
<organism evidence="10 11">
    <name type="scientific">Candidatus Woykebacteria bacterium RBG_16_43_9</name>
    <dbReference type="NCBI Taxonomy" id="1802596"/>
    <lineage>
        <taxon>Bacteria</taxon>
        <taxon>Candidatus Woykeibacteriota</taxon>
    </lineage>
</organism>
<dbReference type="GO" id="GO:0002949">
    <property type="term" value="P:tRNA threonylcarbamoyladenosine modification"/>
    <property type="evidence" value="ECO:0007669"/>
    <property type="project" value="UniProtKB-UniRule"/>
</dbReference>
<gene>
    <name evidence="8" type="primary">tsaD</name>
    <name evidence="10" type="ORF">A2Z11_03900</name>
</gene>
<evidence type="ECO:0000256" key="5">
    <source>
        <dbReference type="ARBA" id="ARBA00023004"/>
    </source>
</evidence>
<dbReference type="FunFam" id="3.30.420.40:FF:000040">
    <property type="entry name" value="tRNA N6-adenosine threonylcarbamoyltransferase"/>
    <property type="match status" value="1"/>
</dbReference>
<dbReference type="PRINTS" id="PR00789">
    <property type="entry name" value="OSIALOPTASE"/>
</dbReference>
<feature type="binding site" evidence="8">
    <location>
        <position position="184"/>
    </location>
    <ligand>
        <name>substrate</name>
    </ligand>
</feature>
<dbReference type="PANTHER" id="PTHR11735">
    <property type="entry name" value="TRNA N6-ADENOSINE THREONYLCARBAMOYLTRANSFERASE"/>
    <property type="match status" value="1"/>
</dbReference>